<dbReference type="SUPFAM" id="SSF52540">
    <property type="entry name" value="P-loop containing nucleoside triphosphate hydrolases"/>
    <property type="match status" value="1"/>
</dbReference>
<evidence type="ECO:0000313" key="5">
    <source>
        <dbReference type="Proteomes" id="UP001549313"/>
    </source>
</evidence>
<comment type="subcellular location">
    <subcellularLocation>
        <location evidence="2">Cytoplasm</location>
    </subcellularLocation>
</comment>
<proteinExistence type="inferred from homology"/>
<reference evidence="4 5" key="1">
    <citation type="submission" date="2024-06" db="EMBL/GenBank/DDBJ databases">
        <title>Sorghum-associated microbial communities from plants grown in Nebraska, USA.</title>
        <authorList>
            <person name="Schachtman D."/>
        </authorList>
    </citation>
    <scope>NUCLEOTIDE SEQUENCE [LARGE SCALE GENOMIC DNA]</scope>
    <source>
        <strain evidence="4 5">2814</strain>
    </source>
</reference>
<dbReference type="RefSeq" id="WP_354087586.1">
    <property type="nucleotide sequence ID" value="NZ_JBEPTF010000001.1"/>
</dbReference>
<dbReference type="Pfam" id="PF00437">
    <property type="entry name" value="T2SSE"/>
    <property type="match status" value="1"/>
</dbReference>
<comment type="caution">
    <text evidence="4">The sequence shown here is derived from an EMBL/GenBank/DDBJ whole genome shotgun (WGS) entry which is preliminary data.</text>
</comment>
<keyword evidence="2" id="KW-0547">Nucleotide-binding</keyword>
<dbReference type="InterPro" id="IPR001482">
    <property type="entry name" value="T2SS/T4SS_dom"/>
</dbReference>
<feature type="domain" description="Bacterial type II secretion system protein E" evidence="3">
    <location>
        <begin position="153"/>
        <end position="287"/>
    </location>
</feature>
<comment type="function">
    <text evidence="2">Part of the Type IV secretion system.</text>
</comment>
<keyword evidence="5" id="KW-1185">Reference proteome</keyword>
<name>A0ABV2R7S6_9CAUL</name>
<dbReference type="PANTHER" id="PTHR30486">
    <property type="entry name" value="TWITCHING MOTILITY PROTEIN PILT"/>
    <property type="match status" value="1"/>
</dbReference>
<comment type="similarity">
    <text evidence="1 2">Belongs to the GSP E family.</text>
</comment>
<evidence type="ECO:0000313" key="4">
    <source>
        <dbReference type="EMBL" id="MET4682641.1"/>
    </source>
</evidence>
<dbReference type="Gene3D" id="3.30.450.90">
    <property type="match status" value="1"/>
</dbReference>
<dbReference type="InterPro" id="IPR050921">
    <property type="entry name" value="T4SS_GSP_E_ATPase"/>
</dbReference>
<dbReference type="CDD" id="cd01130">
    <property type="entry name" value="VirB11-like_ATPase"/>
    <property type="match status" value="1"/>
</dbReference>
<dbReference type="EMBL" id="JBEPTF010000001">
    <property type="protein sequence ID" value="MET4682641.1"/>
    <property type="molecule type" value="Genomic_DNA"/>
</dbReference>
<evidence type="ECO:0000259" key="3">
    <source>
        <dbReference type="Pfam" id="PF00437"/>
    </source>
</evidence>
<accession>A0ABV2R7S6</accession>
<dbReference type="InterPro" id="IPR027417">
    <property type="entry name" value="P-loop_NTPase"/>
</dbReference>
<protein>
    <recommendedName>
        <fullName evidence="2">Type IV secretion system protein</fullName>
    </recommendedName>
</protein>
<sequence>MEDTAVLDHYLAPLRPFLAPEEVTELVVNRPGEVGVEAAGLWRWRGVPALTEAWLRTLAVAAAAFTRQDIDAEHPICSTLLPGNERCQIVLPPAVPSGAVSLTIRKPTSRHMGLKDFEAAGLFAATAVMTGDEADPVDAALTVLRQARDWPGFFRLAVESRRNILISGATGSGKTTFAKGLVELIPADERLLTIEDTRELVVPHRNAVHLLYAKDGQGLARIGPKALLESALRMRPDRILLQELRDGTAFFYLRTVNSGHPGSITTVHADSAALAFEQLTLLVRESEGGRDLPREDIRSLLHLMVDIVVQMKKVDGRYLMTEVWHDPHRKRASGG</sequence>
<dbReference type="PANTHER" id="PTHR30486:SF6">
    <property type="entry name" value="TYPE IV PILUS RETRACTATION ATPASE PILT"/>
    <property type="match status" value="1"/>
</dbReference>
<organism evidence="4 5">
    <name type="scientific">Brevundimonas faecalis</name>
    <dbReference type="NCBI Taxonomy" id="947378"/>
    <lineage>
        <taxon>Bacteria</taxon>
        <taxon>Pseudomonadati</taxon>
        <taxon>Pseudomonadota</taxon>
        <taxon>Alphaproteobacteria</taxon>
        <taxon>Caulobacterales</taxon>
        <taxon>Caulobacteraceae</taxon>
        <taxon>Brevundimonas</taxon>
    </lineage>
</organism>
<evidence type="ECO:0000256" key="1">
    <source>
        <dbReference type="ARBA" id="ARBA00006611"/>
    </source>
</evidence>
<dbReference type="Gene3D" id="3.40.50.300">
    <property type="entry name" value="P-loop containing nucleotide triphosphate hydrolases"/>
    <property type="match status" value="1"/>
</dbReference>
<evidence type="ECO:0000256" key="2">
    <source>
        <dbReference type="RuleBase" id="RU366071"/>
    </source>
</evidence>
<dbReference type="Proteomes" id="UP001549313">
    <property type="component" value="Unassembled WGS sequence"/>
</dbReference>
<keyword evidence="2" id="KW-0067">ATP-binding</keyword>
<gene>
    <name evidence="4" type="ORF">ABIE19_000550</name>
</gene>
<dbReference type="InterPro" id="IPR014155">
    <property type="entry name" value="VirB11"/>
</dbReference>
<dbReference type="NCBIfam" id="TIGR02788">
    <property type="entry name" value="VirB11"/>
    <property type="match status" value="1"/>
</dbReference>
<keyword evidence="2" id="KW-0963">Cytoplasm</keyword>